<dbReference type="InterPro" id="IPR013154">
    <property type="entry name" value="ADH-like_N"/>
</dbReference>
<dbReference type="RefSeq" id="WP_125669996.1">
    <property type="nucleotide sequence ID" value="NZ_RCOS01000001.1"/>
</dbReference>
<keyword evidence="6" id="KW-1185">Reference proteome</keyword>
<dbReference type="SUPFAM" id="SSF50129">
    <property type="entry name" value="GroES-like"/>
    <property type="match status" value="1"/>
</dbReference>
<dbReference type="OrthoDB" id="8709at2157"/>
<dbReference type="InterPro" id="IPR036291">
    <property type="entry name" value="NAD(P)-bd_dom_sf"/>
</dbReference>
<dbReference type="PANTHER" id="PTHR43401">
    <property type="entry name" value="L-THREONINE 3-DEHYDROGENASE"/>
    <property type="match status" value="1"/>
</dbReference>
<dbReference type="InterPro" id="IPR013149">
    <property type="entry name" value="ADH-like_C"/>
</dbReference>
<dbReference type="EMBL" id="RCOS01000001">
    <property type="protein sequence ID" value="RSN79124.1"/>
    <property type="molecule type" value="Genomic_DNA"/>
</dbReference>
<dbReference type="CDD" id="cd08259">
    <property type="entry name" value="Zn_ADH5"/>
    <property type="match status" value="1"/>
</dbReference>
<gene>
    <name evidence="4" type="ORF">D6D85_00055</name>
    <name evidence="5" type="ORF">EF810_06395</name>
</gene>
<dbReference type="PANTHER" id="PTHR43401:SF4">
    <property type="entry name" value="D-ARABINOSE 1-DEHYDROGENASE (NADP(+))"/>
    <property type="match status" value="1"/>
</dbReference>
<dbReference type="EMBL" id="RXII01000098">
    <property type="protein sequence ID" value="RZN59997.1"/>
    <property type="molecule type" value="Genomic_DNA"/>
</dbReference>
<feature type="domain" description="Enoyl reductase (ER)" evidence="3">
    <location>
        <begin position="10"/>
        <end position="329"/>
    </location>
</feature>
<dbReference type="GO" id="GO:0016491">
    <property type="term" value="F:oxidoreductase activity"/>
    <property type="evidence" value="ECO:0007669"/>
    <property type="project" value="UniProtKB-KW"/>
</dbReference>
<keyword evidence="1" id="KW-0521">NADP</keyword>
<dbReference type="GO" id="GO:0030554">
    <property type="term" value="F:adenyl nucleotide binding"/>
    <property type="evidence" value="ECO:0007669"/>
    <property type="project" value="UniProtKB-ARBA"/>
</dbReference>
<evidence type="ECO:0000256" key="1">
    <source>
        <dbReference type="ARBA" id="ARBA00022857"/>
    </source>
</evidence>
<proteinExistence type="predicted"/>
<comment type="caution">
    <text evidence="4">The sequence shown here is derived from an EMBL/GenBank/DDBJ whole genome shotgun (WGS) entry which is preliminary data.</text>
</comment>
<evidence type="ECO:0000313" key="4">
    <source>
        <dbReference type="EMBL" id="RSN79124.1"/>
    </source>
</evidence>
<protein>
    <submittedName>
        <fullName evidence="4">Alcohol dehydrogenase</fullName>
    </submittedName>
</protein>
<reference evidence="4 6" key="1">
    <citation type="submission" date="2018-10" db="EMBL/GenBank/DDBJ databases">
        <title>Co-occurring genomic capacity for anaerobic methane metabolism and dissimilatory sulfite reduction discovered in the Korarchaeota.</title>
        <authorList>
            <person name="Mckay L.J."/>
            <person name="Dlakic M."/>
            <person name="Fields M.W."/>
            <person name="Delmont T.O."/>
            <person name="Eren A.M."/>
            <person name="Jay Z.J."/>
            <person name="Klingelsmith K.B."/>
            <person name="Rusch D.B."/>
            <person name="Inskeep W.P."/>
        </authorList>
    </citation>
    <scope>NUCLEOTIDE SEQUENCE [LARGE SCALE GENOMIC DNA]</scope>
    <source>
        <strain evidence="4 6">MDKW</strain>
    </source>
</reference>
<dbReference type="SMART" id="SM00829">
    <property type="entry name" value="PKS_ER"/>
    <property type="match status" value="1"/>
</dbReference>
<evidence type="ECO:0000256" key="2">
    <source>
        <dbReference type="ARBA" id="ARBA00023002"/>
    </source>
</evidence>
<evidence type="ECO:0000313" key="5">
    <source>
        <dbReference type="EMBL" id="RZN59997.1"/>
    </source>
</evidence>
<dbReference type="AlphaFoldDB" id="A0A3R9R1X7"/>
<evidence type="ECO:0000313" key="6">
    <source>
        <dbReference type="Proteomes" id="UP000277582"/>
    </source>
</evidence>
<dbReference type="InterPro" id="IPR050129">
    <property type="entry name" value="Zn_alcohol_dh"/>
</dbReference>
<dbReference type="Pfam" id="PF08240">
    <property type="entry name" value="ADH_N"/>
    <property type="match status" value="1"/>
</dbReference>
<dbReference type="NCBIfam" id="NF010344">
    <property type="entry name" value="PRK13771.1"/>
    <property type="match status" value="1"/>
</dbReference>
<dbReference type="InterPro" id="IPR011032">
    <property type="entry name" value="GroES-like_sf"/>
</dbReference>
<keyword evidence="2" id="KW-0560">Oxidoreductase</keyword>
<dbReference type="Gene3D" id="3.90.180.10">
    <property type="entry name" value="Medium-chain alcohol dehydrogenases, catalytic domain"/>
    <property type="match status" value="1"/>
</dbReference>
<dbReference type="Proteomes" id="UP000277582">
    <property type="component" value="Unassembled WGS sequence"/>
</dbReference>
<dbReference type="GO" id="GO:0051262">
    <property type="term" value="P:protein tetramerization"/>
    <property type="evidence" value="ECO:0007669"/>
    <property type="project" value="UniProtKB-ARBA"/>
</dbReference>
<dbReference type="InterPro" id="IPR020843">
    <property type="entry name" value="ER"/>
</dbReference>
<reference evidence="5 7" key="2">
    <citation type="journal article" date="2019" name="Nat. Microbiol.">
        <title>Wide diversity of methane and short-chain alkane metabolisms in uncultured archaea.</title>
        <authorList>
            <person name="Borrel G."/>
            <person name="Adam P.S."/>
            <person name="McKay L.J."/>
            <person name="Chen L.X."/>
            <person name="Sierra-Garcia I.N."/>
            <person name="Sieber C.M."/>
            <person name="Letourneur Q."/>
            <person name="Ghozlane A."/>
            <person name="Andersen G.L."/>
            <person name="Li W.J."/>
            <person name="Hallam S.J."/>
            <person name="Muyzer G."/>
            <person name="de Oliveira V.M."/>
            <person name="Inskeep W.P."/>
            <person name="Banfield J.F."/>
            <person name="Gribaldo S."/>
        </authorList>
    </citation>
    <scope>NUCLEOTIDE SEQUENCE [LARGE SCALE GENOMIC DNA]</scope>
    <source>
        <strain evidence="5">NM4</strain>
    </source>
</reference>
<dbReference type="GO" id="GO:0043168">
    <property type="term" value="F:anion binding"/>
    <property type="evidence" value="ECO:0007669"/>
    <property type="project" value="UniProtKB-ARBA"/>
</dbReference>
<sequence length="331" mass="36309">MKAVVLEEIGRASLKDAELPEPKPGEVVIKQCITGVCYRDILTVEGFFPRVRVPVILGHEIAGEVWESRSERFRKGDIVASLTYIPCGSCDRCRKGEENICRNRIAYGEDVDGSYAEYVRVDERSLVKVPNGTPMEGAVIAACVTGMIIHAFEIAGLKEGEKVLITGAGGIGVHAVQIAKAYGAEVIAETSSEWKKDRLFSLGADHVVCSKEFSSDVRKIAKEGVDLVLEGVGQPTIDQSLKSVRWGGRIVVVGNVNVKPVELNLGSIILREVRIFGSIGATRADLEKALKLTSEGKIKPVIHSVLPVEEFQRAHEMMRRRENFGRILLKF</sequence>
<evidence type="ECO:0000259" key="3">
    <source>
        <dbReference type="SMART" id="SM00829"/>
    </source>
</evidence>
<dbReference type="Pfam" id="PF00107">
    <property type="entry name" value="ADH_zinc_N"/>
    <property type="match status" value="1"/>
</dbReference>
<accession>A0A3R9R1X7</accession>
<name>A0A3R9R1X7_9CREN</name>
<organism evidence="4 6">
    <name type="scientific">Candidatus Methanodesulfokora washburnensis</name>
    <dbReference type="NCBI Taxonomy" id="2478471"/>
    <lineage>
        <taxon>Archaea</taxon>
        <taxon>Thermoproteota</taxon>
        <taxon>Candidatus Korarchaeia</taxon>
        <taxon>Candidatus Korarchaeia incertae sedis</taxon>
        <taxon>Candidatus Methanodesulfokora</taxon>
    </lineage>
</organism>
<dbReference type="SUPFAM" id="SSF51735">
    <property type="entry name" value="NAD(P)-binding Rossmann-fold domains"/>
    <property type="match status" value="1"/>
</dbReference>
<evidence type="ECO:0000313" key="7">
    <source>
        <dbReference type="Proteomes" id="UP000316217"/>
    </source>
</evidence>
<dbReference type="Proteomes" id="UP000316217">
    <property type="component" value="Unassembled WGS sequence"/>
</dbReference>